<feature type="coiled-coil region" evidence="2">
    <location>
        <begin position="1458"/>
        <end position="1520"/>
    </location>
</feature>
<feature type="coiled-coil region" evidence="2">
    <location>
        <begin position="207"/>
        <end position="234"/>
    </location>
</feature>
<evidence type="ECO:0000259" key="4">
    <source>
        <dbReference type="PROSITE" id="PS50892"/>
    </source>
</evidence>
<feature type="coiled-coil region" evidence="2">
    <location>
        <begin position="656"/>
        <end position="729"/>
    </location>
</feature>
<feature type="coiled-coil region" evidence="2">
    <location>
        <begin position="2207"/>
        <end position="2248"/>
    </location>
</feature>
<feature type="domain" description="V-SNARE coiled-coil homology" evidence="4">
    <location>
        <begin position="28"/>
        <end position="89"/>
    </location>
</feature>
<feature type="coiled-coil region" evidence="2">
    <location>
        <begin position="1552"/>
        <end position="1664"/>
    </location>
</feature>
<feature type="coiled-coil region" evidence="2">
    <location>
        <begin position="1911"/>
        <end position="2014"/>
    </location>
</feature>
<sequence>MWDPEEGGVVGPGEEPQPPSQGEELKEQFQQQQHKIEEMKKILKENEEKLMSRGKEVEKYASKLSDIRSRSRAAKRKSTTPVAVQDTSQTKTPDQEVETSKDDEASTPRRSSAKKAQGNLHLLITQLEENRAKFQLRDKEINENRKGIEDMIQHLKNQLDDRDVQIKELQKRLETHQPMEDVQEETEEHRTSIDSSISVEGDTAQQIVHKNKKIVELNRKIADLETKVIDLQESFSEKDSVIEARTKAIALMSEDFSRRSKTTVDNLEETREEMRKMQSNFVLEETKLKQEIEELKKELSTKNQKLHQVEENNKELLSIRFDLSARNAELQQKVVKVNEKNYELQKRLNEVNELKDNLQSQLDDANKQMTKLKAHYKSKMRSLTKQSEGLKRVIKINYIIFFFIGTYTTSDADEEITKLQNRIAELEEDKGNLQLHLVDFDELKVSESHWQTRVSELEERVSQQNQDLDTHVHMIALLEAEKLDHIKDIQQRQETLISLEEEIEKLKDVSLELENQKLSLEMKIVDLEEQIDIVNKEKKELQEELEAKSISYNTVEKHVYEEKQHLADNNSSGQSIEVIGIEEQRQESEFNVGSQPMNKSDLEAELENLRRVIEEQKSIIMDLNFKIDSRDEELDLQREMITNLEHLSGNDKEDKIMDIVKELNEMASDLEEWKKRCTEVENRLQVLGTEKDELEERFEEVKVENSTLKQQLNNQHEVATDLANKLKDHSNAISNRDEKINILQSMIEQNGQTLEAREMTLKDVHEKLNSVEKQYENRLSELKSVLHDKENEIMKMASSLGKQDDLLKDRDVQIQELNDKLNKEKQEFESLQQHISYVENSSHQLQIQLNEISTAAVEKDLLSSQMAQECQHHKEQIEKLSFELSNKTEYVNKIEMELNGFRVLETQLKTAEDNLKSQAEELGKLKLEMQSAKSELGEKQEKLNEAEKKVIELTEKNKKYIANLKARTVTVKGHEQKIQQYEVLIKEKESMILQLTATNEKILDELTDKNKSDSHEVQNYMEKMDNLTKELHEERARTELIGEELTRATEKIVSLEMDLKNSESKLQQRYMLEENHAMLSNKIMDLENEISQIQLSLKVKDEEINQLKEGNFRLNKQEEELKINLEENRLQHNELITSLEGKVMILENELTARKCELNEVRNIISDKELRIDQLTEQMTEISERGSQSLSANEAKLQEREAVVEFLEQEVTKSKETIQHLQERLAFVEERRLSLENKAEVLNLRAQESDRMKEEAFETEGMIEKRFEMLLASEESLKKKVGLLISENEELTQKVTELTTQNIEGKREIQNTECNAKDLLKEVERLTPFEFLFSQASENVETLELELKRINSEFEYRMNEKIHKLKQQSESLESDLRNVNMELEKVELEKRTLLERYEKLNDEKLNLEDEIEKQNETIASYKLANESLKEKFNTDEIKQELEERIQYLDTELAHKLSLLEEKDVLVNELAEKNKILESEILQKALTIDSLSSSKEELNKKLDELENVIKDMEASNQAHILEKDKVLTEMKDKINYFESKLMETSEAMSVDVSSSEYEERISHLNKELENLKLTVSQKNDEIKNYQKHMLQLQFESTPFSSEVNTAVEDQVLKLEQTKIELEEMLKAKETEIIKMNSVLNLSNIELEDLRSQHENSKLKIEALNKELDCFREYAKSKEIHRDINIQDLEKIAELDSIPEEHASLRNLQENQVSLEQQEELNKKLLVKQVEEEVSHIIDVAEKQVHRLFPSSIDLQLQVERRKKSISFQEAERERHRIEHSEVETHLENKIKELDEELKLVKMERDEALLRLSQLTIQPVESMPSDVSDNIILVLGTETQMDIKNEDNIDNQGQVSVPLQQMPPATTSETIVTSGLQNWELHEEEGWWGSDEAKLEEEHIQKQQNTLSFSEPVDVVLNKQIVELEDHIKDLEAEKQKLSEDLHNSQVRSGKMLKKLKELKLKNDNLLKENAELVKKKSEKDFSDLDQAIEEELKIQIDALEKEVNEITNERDSMIIEKDGLIKRIDVLTSANEKLVESKEKQDYDLELWKQKNKDLSNQIQSLEWKIGELEATSSVNFGIHDEKMEENAFFSWDKQGLSSNAENLFVNVNTETLQGQTVFPSGEDVSILLEKEKSLRQSAENHILDLQQRLIDVNMEIEQLGNENTNLKNQLEQLNQQETISDLQTAYDCLSEKYDFLCKEMEEFKISAESKYEMLKDESNKKLDELNNEYVKLEELCKNLQEERNILSTEIDGFNILNTQYLALQTDFDNLKAHTLVQEKNLTFADEEKLRLEQELYHLKSITERNSSDETAEMLSEQHVKIVQMEKELRVRIEEIEKLRQLIEEQKLEHARVEQEWNSKMERLRKELELSGESLLQQQNRYIMLEKEHEELKDHINKVIENKIHEAISIKEQEINIMKADLEEKESYFESQKEIIIQEEMKQKTEDIENLRHKLADSVDILNIRENDIKSLTSKLSEKELELHEILSVKNSDIQNLKIQMEDNEKRLNQILGQKDQDIENLNIQLSEKDLEINELKQSLNEEKRQFTDLKNLVESHEQELQQFRDESGAVRSENIPMLPTLNVQHHDVSTS</sequence>
<reference evidence="5" key="2">
    <citation type="submission" date="2023-05" db="EMBL/GenBank/DDBJ databases">
        <authorList>
            <person name="Fouks B."/>
        </authorList>
    </citation>
    <scope>NUCLEOTIDE SEQUENCE</scope>
    <source>
        <strain evidence="5">Stay&amp;Tobe</strain>
        <tissue evidence="5">Testes</tissue>
    </source>
</reference>
<feature type="region of interest" description="Disordered" evidence="3">
    <location>
        <begin position="52"/>
        <end position="119"/>
    </location>
</feature>
<organism evidence="5 6">
    <name type="scientific">Diploptera punctata</name>
    <name type="common">Pacific beetle cockroach</name>
    <dbReference type="NCBI Taxonomy" id="6984"/>
    <lineage>
        <taxon>Eukaryota</taxon>
        <taxon>Metazoa</taxon>
        <taxon>Ecdysozoa</taxon>
        <taxon>Arthropoda</taxon>
        <taxon>Hexapoda</taxon>
        <taxon>Insecta</taxon>
        <taxon>Pterygota</taxon>
        <taxon>Neoptera</taxon>
        <taxon>Polyneoptera</taxon>
        <taxon>Dictyoptera</taxon>
        <taxon>Blattodea</taxon>
        <taxon>Blaberoidea</taxon>
        <taxon>Blaberidae</taxon>
        <taxon>Diplopterinae</taxon>
        <taxon>Diploptera</taxon>
    </lineage>
</organism>
<feature type="coiled-coil region" evidence="2">
    <location>
        <begin position="489"/>
        <end position="558"/>
    </location>
</feature>
<feature type="coiled-coil region" evidence="2">
    <location>
        <begin position="1781"/>
        <end position="1808"/>
    </location>
</feature>
<dbReference type="InterPro" id="IPR042855">
    <property type="entry name" value="V_SNARE_CC"/>
</dbReference>
<feature type="coiled-coil region" evidence="2">
    <location>
        <begin position="2460"/>
        <end position="2572"/>
    </location>
</feature>
<proteinExistence type="predicted"/>
<feature type="compositionally biased region" description="Basic and acidic residues" evidence="3">
    <location>
        <begin position="52"/>
        <end position="69"/>
    </location>
</feature>
<keyword evidence="6" id="KW-1185">Reference proteome</keyword>
<feature type="compositionally biased region" description="Polar residues" evidence="3">
    <location>
        <begin position="79"/>
        <end position="92"/>
    </location>
</feature>
<accession>A0AAD8A155</accession>
<feature type="region of interest" description="Disordered" evidence="3">
    <location>
        <begin position="1"/>
        <end position="36"/>
    </location>
</feature>
<feature type="coiled-coil region" evidence="2">
    <location>
        <begin position="2127"/>
        <end position="2175"/>
    </location>
</feature>
<dbReference type="EMBL" id="JASPKZ010004202">
    <property type="protein sequence ID" value="KAJ9590599.1"/>
    <property type="molecule type" value="Genomic_DNA"/>
</dbReference>
<feature type="compositionally biased region" description="Basic and acidic residues" evidence="3">
    <location>
        <begin position="98"/>
        <end position="107"/>
    </location>
</feature>
<feature type="coiled-coil region" evidence="2">
    <location>
        <begin position="754"/>
        <end position="834"/>
    </location>
</feature>
<evidence type="ECO:0000256" key="2">
    <source>
        <dbReference type="SAM" id="Coils"/>
    </source>
</evidence>
<comment type="caution">
    <text evidence="5">The sequence shown here is derived from an EMBL/GenBank/DDBJ whole genome shotgun (WGS) entry which is preliminary data.</text>
</comment>
<keyword evidence="1 2" id="KW-0175">Coiled coil</keyword>
<dbReference type="Gene3D" id="1.10.287.1490">
    <property type="match status" value="1"/>
</dbReference>
<feature type="non-terminal residue" evidence="5">
    <location>
        <position position="2590"/>
    </location>
</feature>
<gene>
    <name evidence="5" type="ORF">L9F63_016369</name>
</gene>
<dbReference type="Proteomes" id="UP001233999">
    <property type="component" value="Unassembled WGS sequence"/>
</dbReference>
<evidence type="ECO:0000256" key="3">
    <source>
        <dbReference type="SAM" id="MobiDB-lite"/>
    </source>
</evidence>
<feature type="coiled-coil region" evidence="2">
    <location>
        <begin position="409"/>
        <end position="436"/>
    </location>
</feature>
<evidence type="ECO:0000256" key="1">
    <source>
        <dbReference type="PROSITE-ProRule" id="PRU00290"/>
    </source>
</evidence>
<feature type="coiled-coil region" evidence="2">
    <location>
        <begin position="1287"/>
        <end position="1430"/>
    </location>
</feature>
<name>A0AAD8A155_DIPPU</name>
<evidence type="ECO:0000313" key="6">
    <source>
        <dbReference type="Proteomes" id="UP001233999"/>
    </source>
</evidence>
<feature type="coiled-coil region" evidence="2">
    <location>
        <begin position="124"/>
        <end position="172"/>
    </location>
</feature>
<feature type="coiled-coil region" evidence="2">
    <location>
        <begin position="2043"/>
        <end position="2070"/>
    </location>
</feature>
<feature type="coiled-coil region" evidence="2">
    <location>
        <begin position="260"/>
        <end position="375"/>
    </location>
</feature>
<evidence type="ECO:0000313" key="5">
    <source>
        <dbReference type="EMBL" id="KAJ9590599.1"/>
    </source>
</evidence>
<reference evidence="5" key="1">
    <citation type="journal article" date="2023" name="IScience">
        <title>Live-bearing cockroach genome reveals convergent evolutionary mechanisms linked to viviparity in insects and beyond.</title>
        <authorList>
            <person name="Fouks B."/>
            <person name="Harrison M.C."/>
            <person name="Mikhailova A.A."/>
            <person name="Marchal E."/>
            <person name="English S."/>
            <person name="Carruthers M."/>
            <person name="Jennings E.C."/>
            <person name="Chiamaka E.L."/>
            <person name="Frigard R.A."/>
            <person name="Pippel M."/>
            <person name="Attardo G.M."/>
            <person name="Benoit J.B."/>
            <person name="Bornberg-Bauer E."/>
            <person name="Tobe S.S."/>
        </authorList>
    </citation>
    <scope>NUCLEOTIDE SEQUENCE</scope>
    <source>
        <strain evidence="5">Stay&amp;Tobe</strain>
    </source>
</reference>
<feature type="coiled-coil region" evidence="2">
    <location>
        <begin position="901"/>
        <end position="1244"/>
    </location>
</feature>
<protein>
    <recommendedName>
        <fullName evidence="4">V-SNARE coiled-coil homology domain-containing protein</fullName>
    </recommendedName>
</protein>
<dbReference type="PROSITE" id="PS50892">
    <property type="entry name" value="V_SNARE"/>
    <property type="match status" value="1"/>
</dbReference>
<feature type="coiled-coil region" evidence="2">
    <location>
        <begin position="2320"/>
        <end position="2400"/>
    </location>
</feature>
<dbReference type="SUPFAM" id="SSF57997">
    <property type="entry name" value="Tropomyosin"/>
    <property type="match status" value="1"/>
</dbReference>